<dbReference type="STRING" id="1855383.SAMN05216548_12513"/>
<accession>A0A1H9Q4F9</accession>
<reference evidence="6 7" key="1">
    <citation type="submission" date="2016-10" db="EMBL/GenBank/DDBJ databases">
        <authorList>
            <person name="de Groot N.N."/>
        </authorList>
    </citation>
    <scope>NUCLEOTIDE SEQUENCE [LARGE SCALE GENOMIC DNA]</scope>
    <source>
        <strain evidence="6 7">A52C2</strain>
    </source>
</reference>
<dbReference type="GO" id="GO:0009231">
    <property type="term" value="P:riboflavin biosynthetic process"/>
    <property type="evidence" value="ECO:0007669"/>
    <property type="project" value="TreeGrafter"/>
</dbReference>
<dbReference type="EMBL" id="FOFG01000025">
    <property type="protein sequence ID" value="SER55466.1"/>
    <property type="molecule type" value="Genomic_DNA"/>
</dbReference>
<dbReference type="Pfam" id="PF02633">
    <property type="entry name" value="Creatininase"/>
    <property type="match status" value="1"/>
</dbReference>
<dbReference type="GO" id="GO:0046872">
    <property type="term" value="F:metal ion binding"/>
    <property type="evidence" value="ECO:0007669"/>
    <property type="project" value="UniProtKB-KW"/>
</dbReference>
<dbReference type="RefSeq" id="WP_092499775.1">
    <property type="nucleotide sequence ID" value="NZ_FOFG01000025.1"/>
</dbReference>
<dbReference type="GO" id="GO:0016811">
    <property type="term" value="F:hydrolase activity, acting on carbon-nitrogen (but not peptide) bonds, in linear amides"/>
    <property type="evidence" value="ECO:0007669"/>
    <property type="project" value="TreeGrafter"/>
</dbReference>
<keyword evidence="4" id="KW-0862">Zinc</keyword>
<protein>
    <submittedName>
        <fullName evidence="6">Creatinine amidohydrolase</fullName>
    </submittedName>
</protein>
<evidence type="ECO:0000313" key="7">
    <source>
        <dbReference type="Proteomes" id="UP000199647"/>
    </source>
</evidence>
<dbReference type="InterPro" id="IPR024087">
    <property type="entry name" value="Creatininase-like_sf"/>
</dbReference>
<evidence type="ECO:0000313" key="6">
    <source>
        <dbReference type="EMBL" id="SER55466.1"/>
    </source>
</evidence>
<gene>
    <name evidence="6" type="ORF">SAMN05216548_12513</name>
</gene>
<dbReference type="AlphaFoldDB" id="A0A1H9Q4F9"/>
<organism evidence="6 7">
    <name type="scientific">Faunimonas pinastri</name>
    <dbReference type="NCBI Taxonomy" id="1855383"/>
    <lineage>
        <taxon>Bacteria</taxon>
        <taxon>Pseudomonadati</taxon>
        <taxon>Pseudomonadota</taxon>
        <taxon>Alphaproteobacteria</taxon>
        <taxon>Hyphomicrobiales</taxon>
        <taxon>Afifellaceae</taxon>
        <taxon>Faunimonas</taxon>
    </lineage>
</organism>
<dbReference type="OrthoDB" id="9801445at2"/>
<dbReference type="PANTHER" id="PTHR35005:SF1">
    <property type="entry name" value="2-AMINO-5-FORMYLAMINO-6-RIBOSYLAMINOPYRIMIDIN-4(3H)-ONE 5'-MONOPHOSPHATE DEFORMYLASE"/>
    <property type="match status" value="1"/>
</dbReference>
<evidence type="ECO:0000256" key="2">
    <source>
        <dbReference type="ARBA" id="ARBA00022723"/>
    </source>
</evidence>
<evidence type="ECO:0000256" key="1">
    <source>
        <dbReference type="ARBA" id="ARBA00001947"/>
    </source>
</evidence>
<dbReference type="Gene3D" id="3.40.50.10310">
    <property type="entry name" value="Creatininase"/>
    <property type="match status" value="1"/>
</dbReference>
<keyword evidence="2" id="KW-0479">Metal-binding</keyword>
<dbReference type="InterPro" id="IPR003785">
    <property type="entry name" value="Creatininase/forma_Hydrolase"/>
</dbReference>
<comment type="cofactor">
    <cofactor evidence="1">
        <name>Zn(2+)</name>
        <dbReference type="ChEBI" id="CHEBI:29105"/>
    </cofactor>
</comment>
<comment type="similarity">
    <text evidence="5">Belongs to the creatininase superfamily.</text>
</comment>
<dbReference type="PANTHER" id="PTHR35005">
    <property type="entry name" value="3-DEHYDRO-SCYLLO-INOSOSE HYDROLASE"/>
    <property type="match status" value="1"/>
</dbReference>
<dbReference type="Proteomes" id="UP000199647">
    <property type="component" value="Unassembled WGS sequence"/>
</dbReference>
<evidence type="ECO:0000256" key="5">
    <source>
        <dbReference type="ARBA" id="ARBA00024029"/>
    </source>
</evidence>
<evidence type="ECO:0000256" key="4">
    <source>
        <dbReference type="ARBA" id="ARBA00022833"/>
    </source>
</evidence>
<keyword evidence="3 6" id="KW-0378">Hydrolase</keyword>
<keyword evidence="7" id="KW-1185">Reference proteome</keyword>
<name>A0A1H9Q4F9_9HYPH</name>
<sequence length="255" mass="27444">MLDAALATWPEVKDFVREGRIGLLPVGAQEQHGPHLPLATDTVMATGFARRLAEALDALLLPALPYGDAWNNEGFPGTLSLSPETVQRTVEDLARGVRRIGLGALIVVNGHFGNREPIALAARELWRESGFPVLCLDYPGLESLADEICASAPAAPTFYHADEVETSVMLALAPEAVRMERAISEYPVFPPTFGAEPMQLSSFCQSGVFGNSRPATAEKGERLLEGLTAASVDVIRTFLARHGLVRAKNSEEKPS</sequence>
<dbReference type="SUPFAM" id="SSF102215">
    <property type="entry name" value="Creatininase"/>
    <property type="match status" value="1"/>
</dbReference>
<evidence type="ECO:0000256" key="3">
    <source>
        <dbReference type="ARBA" id="ARBA00022801"/>
    </source>
</evidence>
<proteinExistence type="inferred from homology"/>